<dbReference type="Proteomes" id="UP000543836">
    <property type="component" value="Unassembled WGS sequence"/>
</dbReference>
<evidence type="ECO:0000313" key="2">
    <source>
        <dbReference type="EMBL" id="MBB4568337.1"/>
    </source>
</evidence>
<proteinExistence type="predicted"/>
<reference evidence="2 3" key="1">
    <citation type="submission" date="2020-08" db="EMBL/GenBank/DDBJ databases">
        <title>Genomic Encyclopedia of Type Strains, Phase IV (KMG-V): Genome sequencing to study the core and pangenomes of soil and plant-associated prokaryotes.</title>
        <authorList>
            <person name="Whitman W."/>
        </authorList>
    </citation>
    <scope>NUCLEOTIDE SEQUENCE [LARGE SCALE GENOMIC DNA]</scope>
    <source>
        <strain evidence="2 3">SEMIA 492</strain>
    </source>
</reference>
<feature type="domain" description="Calcineurin-like phosphoesterase" evidence="1">
    <location>
        <begin position="9"/>
        <end position="230"/>
    </location>
</feature>
<dbReference type="GO" id="GO:0047631">
    <property type="term" value="F:ADP-ribose diphosphatase activity"/>
    <property type="evidence" value="ECO:0007669"/>
    <property type="project" value="TreeGrafter"/>
</dbReference>
<organism evidence="2 3">
    <name type="scientific">Rhizobium leucaenae</name>
    <dbReference type="NCBI Taxonomy" id="29450"/>
    <lineage>
        <taxon>Bacteria</taxon>
        <taxon>Pseudomonadati</taxon>
        <taxon>Pseudomonadota</taxon>
        <taxon>Alphaproteobacteria</taxon>
        <taxon>Hyphomicrobiales</taxon>
        <taxon>Rhizobiaceae</taxon>
        <taxon>Rhizobium/Agrobacterium group</taxon>
        <taxon>Rhizobium</taxon>
    </lineage>
</organism>
<dbReference type="GO" id="GO:0030145">
    <property type="term" value="F:manganese ion binding"/>
    <property type="evidence" value="ECO:0007669"/>
    <property type="project" value="TreeGrafter"/>
</dbReference>
<dbReference type="AlphaFoldDB" id="A0A7W7EKE6"/>
<dbReference type="Gene3D" id="3.60.21.10">
    <property type="match status" value="1"/>
</dbReference>
<dbReference type="GO" id="GO:0008663">
    <property type="term" value="F:2',3'-cyclic-nucleotide 2'-phosphodiesterase activity"/>
    <property type="evidence" value="ECO:0007669"/>
    <property type="project" value="TreeGrafter"/>
</dbReference>
<dbReference type="RefSeq" id="WP_028750771.1">
    <property type="nucleotide sequence ID" value="NZ_JACIIG010000005.1"/>
</dbReference>
<accession>A0A7W7EKE6</accession>
<dbReference type="InterPro" id="IPR029052">
    <property type="entry name" value="Metallo-depent_PP-like"/>
</dbReference>
<dbReference type="OrthoDB" id="9791866at2"/>
<keyword evidence="3" id="KW-1185">Reference proteome</keyword>
<dbReference type="PANTHER" id="PTHR16509:SF1">
    <property type="entry name" value="MANGANESE-DEPENDENT ADP-RIBOSE_CDP-ALCOHOL DIPHOSPHATASE"/>
    <property type="match status" value="1"/>
</dbReference>
<gene>
    <name evidence="2" type="ORF">GGE60_002453</name>
</gene>
<dbReference type="Pfam" id="PF00149">
    <property type="entry name" value="Metallophos"/>
    <property type="match status" value="1"/>
</dbReference>
<sequence length="284" mass="31584">MPSPSAPLFRFGVVADPQYAALEPNPALDRYPANSLAKLEEAIAEFNRHDLAFVVTLGDIIDGGWESFDAVLPVYETLRHARHFLLGNHDFAVASQHLNEVASRVGMPSAYYDFAHAGYRFIALDGNEISLFAPPEGDPRRAEAKLLMKALHRAGAMNPHRWNAAISDTQYAWLVAKLDEAKAAGEKVIVMNHYPIFPENSHNAFDSESMLMLFAEQDHLVAYLSGHNHAGNFGVVDDTYFINFKGMVDTEDSNAYAIVSVYEDRLEIQGFGREESRVLVLQDA</sequence>
<dbReference type="SUPFAM" id="SSF56300">
    <property type="entry name" value="Metallo-dependent phosphatases"/>
    <property type="match status" value="1"/>
</dbReference>
<dbReference type="EMBL" id="JACIIG010000005">
    <property type="protein sequence ID" value="MBB4568337.1"/>
    <property type="molecule type" value="Genomic_DNA"/>
</dbReference>
<evidence type="ECO:0000259" key="1">
    <source>
        <dbReference type="Pfam" id="PF00149"/>
    </source>
</evidence>
<dbReference type="PANTHER" id="PTHR16509">
    <property type="match status" value="1"/>
</dbReference>
<name>A0A7W7EKE6_9HYPH</name>
<evidence type="ECO:0000313" key="3">
    <source>
        <dbReference type="Proteomes" id="UP000543836"/>
    </source>
</evidence>
<dbReference type="InterPro" id="IPR004843">
    <property type="entry name" value="Calcineurin-like_PHP"/>
</dbReference>
<comment type="caution">
    <text evidence="2">The sequence shown here is derived from an EMBL/GenBank/DDBJ whole genome shotgun (WGS) entry which is preliminary data.</text>
</comment>
<protein>
    <submittedName>
        <fullName evidence="2">Putative phosphodiesterase</fullName>
    </submittedName>
</protein>
<dbReference type="GO" id="GO:0047734">
    <property type="term" value="F:CDP-glycerol diphosphatase activity"/>
    <property type="evidence" value="ECO:0007669"/>
    <property type="project" value="TreeGrafter"/>
</dbReference>